<feature type="non-terminal residue" evidence="1">
    <location>
        <position position="17"/>
    </location>
</feature>
<protein>
    <submittedName>
        <fullName evidence="1">Uncharacterized protein</fullName>
    </submittedName>
</protein>
<comment type="caution">
    <text evidence="1">The sequence shown here is derived from an EMBL/GenBank/DDBJ whole genome shotgun (WGS) entry which is preliminary data.</text>
</comment>
<evidence type="ECO:0000313" key="2">
    <source>
        <dbReference type="Proteomes" id="UP000265520"/>
    </source>
</evidence>
<proteinExistence type="predicted"/>
<evidence type="ECO:0000313" key="1">
    <source>
        <dbReference type="EMBL" id="MCI67920.1"/>
    </source>
</evidence>
<reference evidence="1 2" key="1">
    <citation type="journal article" date="2018" name="Front. Plant Sci.">
        <title>Red Clover (Trifolium pratense) and Zigzag Clover (T. medium) - A Picture of Genomic Similarities and Differences.</title>
        <authorList>
            <person name="Dluhosova J."/>
            <person name="Istvanek J."/>
            <person name="Nedelnik J."/>
            <person name="Repkova J."/>
        </authorList>
    </citation>
    <scope>NUCLEOTIDE SEQUENCE [LARGE SCALE GENOMIC DNA]</scope>
    <source>
        <strain evidence="2">cv. 10/8</strain>
        <tissue evidence="1">Leaf</tissue>
    </source>
</reference>
<organism evidence="1 2">
    <name type="scientific">Trifolium medium</name>
    <dbReference type="NCBI Taxonomy" id="97028"/>
    <lineage>
        <taxon>Eukaryota</taxon>
        <taxon>Viridiplantae</taxon>
        <taxon>Streptophyta</taxon>
        <taxon>Embryophyta</taxon>
        <taxon>Tracheophyta</taxon>
        <taxon>Spermatophyta</taxon>
        <taxon>Magnoliopsida</taxon>
        <taxon>eudicotyledons</taxon>
        <taxon>Gunneridae</taxon>
        <taxon>Pentapetalae</taxon>
        <taxon>rosids</taxon>
        <taxon>fabids</taxon>
        <taxon>Fabales</taxon>
        <taxon>Fabaceae</taxon>
        <taxon>Papilionoideae</taxon>
        <taxon>50 kb inversion clade</taxon>
        <taxon>NPAAA clade</taxon>
        <taxon>Hologalegina</taxon>
        <taxon>IRL clade</taxon>
        <taxon>Trifolieae</taxon>
        <taxon>Trifolium</taxon>
    </lineage>
</organism>
<name>A0A392U5W3_9FABA</name>
<sequence>MRQARDAKQALLARQPK</sequence>
<dbReference type="EMBL" id="LXQA010726685">
    <property type="protein sequence ID" value="MCI67920.1"/>
    <property type="molecule type" value="Genomic_DNA"/>
</dbReference>
<dbReference type="Proteomes" id="UP000265520">
    <property type="component" value="Unassembled WGS sequence"/>
</dbReference>
<accession>A0A392U5W3</accession>
<dbReference type="AlphaFoldDB" id="A0A392U5W3"/>
<keyword evidence="2" id="KW-1185">Reference proteome</keyword>